<dbReference type="RefSeq" id="WP_116848921.1">
    <property type="nucleotide sequence ID" value="NZ_QTJU01000008.1"/>
</dbReference>
<evidence type="ECO:0000313" key="2">
    <source>
        <dbReference type="Proteomes" id="UP000261284"/>
    </source>
</evidence>
<name>A0A3E1NFR6_9BACT</name>
<keyword evidence="2" id="KW-1185">Reference proteome</keyword>
<dbReference type="Pfam" id="PF19666">
    <property type="entry name" value="DUF6169"/>
    <property type="match status" value="1"/>
</dbReference>
<dbReference type="EMBL" id="QTJU01000008">
    <property type="protein sequence ID" value="RFM26717.1"/>
    <property type="molecule type" value="Genomic_DNA"/>
</dbReference>
<sequence length="176" mass="20511">MYPLSLQPNGSYVFHTNQGLLYKCFFSNRNAALRQQAPLLGIYDFDIYEFEFDFIDVRHNERAAGIYPAISLDNEISATIAFLVNEFLDSQERALIFVCDSSDGRGKERQRLFRRWHVSHLQHHYFDPVSIEIADENGHLYTTIYGGAFSRADMLDRDVFLRQLKSKAQEIILSKY</sequence>
<reference evidence="1 2" key="1">
    <citation type="submission" date="2018-08" db="EMBL/GenBank/DDBJ databases">
        <title>Chitinophagaceae sp. K23C18032701, a novel bacterium isolated from forest soil.</title>
        <authorList>
            <person name="Wang C."/>
        </authorList>
    </citation>
    <scope>NUCLEOTIDE SEQUENCE [LARGE SCALE GENOMIC DNA]</scope>
    <source>
        <strain evidence="1 2">K23C18032701</strain>
    </source>
</reference>
<evidence type="ECO:0000313" key="1">
    <source>
        <dbReference type="EMBL" id="RFM26717.1"/>
    </source>
</evidence>
<comment type="caution">
    <text evidence="1">The sequence shown here is derived from an EMBL/GenBank/DDBJ whole genome shotgun (WGS) entry which is preliminary data.</text>
</comment>
<proteinExistence type="predicted"/>
<organism evidence="1 2">
    <name type="scientific">Deminuibacter soli</name>
    <dbReference type="NCBI Taxonomy" id="2291815"/>
    <lineage>
        <taxon>Bacteria</taxon>
        <taxon>Pseudomonadati</taxon>
        <taxon>Bacteroidota</taxon>
        <taxon>Chitinophagia</taxon>
        <taxon>Chitinophagales</taxon>
        <taxon>Chitinophagaceae</taxon>
        <taxon>Deminuibacter</taxon>
    </lineage>
</organism>
<dbReference type="Proteomes" id="UP000261284">
    <property type="component" value="Unassembled WGS sequence"/>
</dbReference>
<accession>A0A3E1NFR6</accession>
<dbReference type="AlphaFoldDB" id="A0A3E1NFR6"/>
<gene>
    <name evidence="1" type="ORF">DXN05_19305</name>
</gene>
<protein>
    <submittedName>
        <fullName evidence="1">Uncharacterized protein</fullName>
    </submittedName>
</protein>
<dbReference type="InterPro" id="IPR046167">
    <property type="entry name" value="DUF6169"/>
</dbReference>